<organism evidence="2 3">
    <name type="scientific">Vibrio cincinnatiensis DSM 19608</name>
    <dbReference type="NCBI Taxonomy" id="1123491"/>
    <lineage>
        <taxon>Bacteria</taxon>
        <taxon>Pseudomonadati</taxon>
        <taxon>Pseudomonadota</taxon>
        <taxon>Gammaproteobacteria</taxon>
        <taxon>Vibrionales</taxon>
        <taxon>Vibrionaceae</taxon>
        <taxon>Vibrio</taxon>
    </lineage>
</organism>
<keyword evidence="1" id="KW-0732">Signal</keyword>
<dbReference type="STRING" id="1123491.SAMN02745782_02915"/>
<keyword evidence="3" id="KW-1185">Reference proteome</keyword>
<dbReference type="PIRSF" id="PIRSF006470">
    <property type="entry name" value="DctB"/>
    <property type="match status" value="1"/>
</dbReference>
<dbReference type="CDD" id="cd13603">
    <property type="entry name" value="PBP2_TRAP_Siap_TeaA_like"/>
    <property type="match status" value="1"/>
</dbReference>
<reference evidence="3" key="1">
    <citation type="submission" date="2017-02" db="EMBL/GenBank/DDBJ databases">
        <authorList>
            <person name="Varghese N."/>
            <person name="Submissions S."/>
        </authorList>
    </citation>
    <scope>NUCLEOTIDE SEQUENCE [LARGE SCALE GENOMIC DNA]</scope>
    <source>
        <strain evidence="3">DSM 19608</strain>
    </source>
</reference>
<dbReference type="Proteomes" id="UP000190834">
    <property type="component" value="Unassembled WGS sequence"/>
</dbReference>
<proteinExistence type="predicted"/>
<protein>
    <submittedName>
        <fullName evidence="2">TRAP-type C4-dicarboxylate transport system, substrate-binding protein</fullName>
    </submittedName>
</protein>
<dbReference type="InterPro" id="IPR038404">
    <property type="entry name" value="TRAP_DctP_sf"/>
</dbReference>
<dbReference type="GO" id="GO:0030288">
    <property type="term" value="C:outer membrane-bounded periplasmic space"/>
    <property type="evidence" value="ECO:0007669"/>
    <property type="project" value="InterPro"/>
</dbReference>
<dbReference type="RefSeq" id="WP_078927266.1">
    <property type="nucleotide sequence ID" value="NZ_FUXB01000017.1"/>
</dbReference>
<dbReference type="EMBL" id="FUXB01000017">
    <property type="protein sequence ID" value="SKA21538.1"/>
    <property type="molecule type" value="Genomic_DNA"/>
</dbReference>
<dbReference type="InterPro" id="IPR004682">
    <property type="entry name" value="TRAP_DctP"/>
</dbReference>
<dbReference type="AlphaFoldDB" id="A0A1T4S0S2"/>
<evidence type="ECO:0000313" key="2">
    <source>
        <dbReference type="EMBL" id="SKA21538.1"/>
    </source>
</evidence>
<dbReference type="NCBIfam" id="NF037995">
    <property type="entry name" value="TRAP_S1"/>
    <property type="match status" value="1"/>
</dbReference>
<dbReference type="Gene3D" id="3.40.190.170">
    <property type="entry name" value="Bacterial extracellular solute-binding protein, family 7"/>
    <property type="match status" value="1"/>
</dbReference>
<dbReference type="GO" id="GO:0030246">
    <property type="term" value="F:carbohydrate binding"/>
    <property type="evidence" value="ECO:0007669"/>
    <property type="project" value="TreeGrafter"/>
</dbReference>
<dbReference type="GeneID" id="70582323"/>
<accession>A0A1T4S0S2</accession>
<name>A0A1T4S0S2_VIBCI</name>
<dbReference type="PANTHER" id="PTHR33376">
    <property type="match status" value="1"/>
</dbReference>
<dbReference type="PANTHER" id="PTHR33376:SF2">
    <property type="entry name" value="DICARBOXYLATE-BINDING PERIPLASMIC PROTEIN"/>
    <property type="match status" value="1"/>
</dbReference>
<sequence length="321" mass="35929">MKLIRFLLLMAAYITTLPVALATELKLGHVTPPSHIWHKVAQRFDNNLRTASEHAFSIQIYPLSKLGGDDQMVDLLQSGAIQLGVITAGSLSNRSPSMNAWFLPYLFDNIEQAAAMSRTQEAKHILDELEKHKLIGLGYTFAGMRHLITTAPVNDITHLKDQKIRSFPNPLFNLWWRALKAAPTALSVSDVMPALTTNLLNGVDADLDIVVGLKMYQQAPYLTLTNHMTFPGVVVASQVWWESLSLSQQNMIRAAYDEAEAWGANHQAQQEKENVEKLKAAGITISQLNHQELQKTAQPIAKEFAERHPLMLAFYQRVTKP</sequence>
<evidence type="ECO:0000313" key="3">
    <source>
        <dbReference type="Proteomes" id="UP000190834"/>
    </source>
</evidence>
<evidence type="ECO:0000256" key="1">
    <source>
        <dbReference type="ARBA" id="ARBA00022729"/>
    </source>
</evidence>
<dbReference type="OrthoDB" id="8690069at2"/>
<gene>
    <name evidence="2" type="ORF">SAMN02745782_02915</name>
</gene>
<dbReference type="GO" id="GO:0055085">
    <property type="term" value="P:transmembrane transport"/>
    <property type="evidence" value="ECO:0007669"/>
    <property type="project" value="InterPro"/>
</dbReference>
<dbReference type="Pfam" id="PF03480">
    <property type="entry name" value="DctP"/>
    <property type="match status" value="1"/>
</dbReference>
<dbReference type="InterPro" id="IPR018389">
    <property type="entry name" value="DctP_fam"/>
</dbReference>